<dbReference type="EMBL" id="BGZK01001203">
    <property type="protein sequence ID" value="GBP74333.1"/>
    <property type="molecule type" value="Genomic_DNA"/>
</dbReference>
<evidence type="ECO:0000313" key="2">
    <source>
        <dbReference type="EMBL" id="GBP74333.1"/>
    </source>
</evidence>
<gene>
    <name evidence="2" type="ORF">EVAR_40163_1</name>
</gene>
<accession>A0A4C1YG88</accession>
<proteinExistence type="predicted"/>
<protein>
    <submittedName>
        <fullName evidence="2">Uncharacterized protein</fullName>
    </submittedName>
</protein>
<sequence length="110" mass="11874">MRAQLARRAFAMNEQHGSQSRDGYNEADARFRRGCSSHVCPKKECGTSRPSPSQKSLYVSLGNDGRTPTVCRSKAISIPTLKAAVDGVAAYVVDGDELPNVARESHSNPP</sequence>
<feature type="region of interest" description="Disordered" evidence="1">
    <location>
        <begin position="1"/>
        <end position="25"/>
    </location>
</feature>
<organism evidence="2 3">
    <name type="scientific">Eumeta variegata</name>
    <name type="common">Bagworm moth</name>
    <name type="synonym">Eumeta japonica</name>
    <dbReference type="NCBI Taxonomy" id="151549"/>
    <lineage>
        <taxon>Eukaryota</taxon>
        <taxon>Metazoa</taxon>
        <taxon>Ecdysozoa</taxon>
        <taxon>Arthropoda</taxon>
        <taxon>Hexapoda</taxon>
        <taxon>Insecta</taxon>
        <taxon>Pterygota</taxon>
        <taxon>Neoptera</taxon>
        <taxon>Endopterygota</taxon>
        <taxon>Lepidoptera</taxon>
        <taxon>Glossata</taxon>
        <taxon>Ditrysia</taxon>
        <taxon>Tineoidea</taxon>
        <taxon>Psychidae</taxon>
        <taxon>Oiketicinae</taxon>
        <taxon>Eumeta</taxon>
    </lineage>
</organism>
<reference evidence="2 3" key="1">
    <citation type="journal article" date="2019" name="Commun. Biol.">
        <title>The bagworm genome reveals a unique fibroin gene that provides high tensile strength.</title>
        <authorList>
            <person name="Kono N."/>
            <person name="Nakamura H."/>
            <person name="Ohtoshi R."/>
            <person name="Tomita M."/>
            <person name="Numata K."/>
            <person name="Arakawa K."/>
        </authorList>
    </citation>
    <scope>NUCLEOTIDE SEQUENCE [LARGE SCALE GENOMIC DNA]</scope>
</reference>
<name>A0A4C1YG88_EUMVA</name>
<comment type="caution">
    <text evidence="2">The sequence shown here is derived from an EMBL/GenBank/DDBJ whole genome shotgun (WGS) entry which is preliminary data.</text>
</comment>
<evidence type="ECO:0000313" key="3">
    <source>
        <dbReference type="Proteomes" id="UP000299102"/>
    </source>
</evidence>
<keyword evidence="3" id="KW-1185">Reference proteome</keyword>
<dbReference type="AlphaFoldDB" id="A0A4C1YG88"/>
<evidence type="ECO:0000256" key="1">
    <source>
        <dbReference type="SAM" id="MobiDB-lite"/>
    </source>
</evidence>
<dbReference type="Proteomes" id="UP000299102">
    <property type="component" value="Unassembled WGS sequence"/>
</dbReference>